<dbReference type="InterPro" id="IPR036116">
    <property type="entry name" value="FN3_sf"/>
</dbReference>
<evidence type="ECO:0000313" key="13">
    <source>
        <dbReference type="RefSeq" id="XP_022315368.1"/>
    </source>
</evidence>
<evidence type="ECO:0000256" key="4">
    <source>
        <dbReference type="ARBA" id="ARBA00022729"/>
    </source>
</evidence>
<dbReference type="RefSeq" id="XP_022315369.1">
    <property type="nucleotide sequence ID" value="XM_022459661.1"/>
</dbReference>
<proteinExistence type="inferred from homology"/>
<evidence type="ECO:0000256" key="2">
    <source>
        <dbReference type="ARBA" id="ARBA00008921"/>
    </source>
</evidence>
<dbReference type="CDD" id="cd00063">
    <property type="entry name" value="FN3"/>
    <property type="match status" value="1"/>
</dbReference>
<dbReference type="GO" id="GO:0005886">
    <property type="term" value="C:plasma membrane"/>
    <property type="evidence" value="ECO:0007669"/>
    <property type="project" value="UniProtKB-ARBA"/>
</dbReference>
<dbReference type="SUPFAM" id="SSF49265">
    <property type="entry name" value="Fibronectin type III"/>
    <property type="match status" value="2"/>
</dbReference>
<evidence type="ECO:0000259" key="11">
    <source>
        <dbReference type="PROSITE" id="PS50853"/>
    </source>
</evidence>
<evidence type="ECO:0000313" key="12">
    <source>
        <dbReference type="Proteomes" id="UP000694844"/>
    </source>
</evidence>
<keyword evidence="6 10" id="KW-1133">Transmembrane helix</keyword>
<evidence type="ECO:0000256" key="8">
    <source>
        <dbReference type="ARBA" id="ARBA00023170"/>
    </source>
</evidence>
<reference evidence="13 14" key="1">
    <citation type="submission" date="2025-04" db="UniProtKB">
        <authorList>
            <consortium name="RefSeq"/>
        </authorList>
    </citation>
    <scope>IDENTIFICATION</scope>
    <source>
        <tissue evidence="13 14">Whole sample</tissue>
    </source>
</reference>
<keyword evidence="8" id="KW-0675">Receptor</keyword>
<dbReference type="SMART" id="SM00060">
    <property type="entry name" value="FN3"/>
    <property type="match status" value="2"/>
</dbReference>
<dbReference type="Proteomes" id="UP000694844">
    <property type="component" value="Chromosome 2"/>
</dbReference>
<dbReference type="PANTHER" id="PTHR48423">
    <property type="entry name" value="INTERLEUKIN-27 RECEPTOR SUBUNIT ALPHA"/>
    <property type="match status" value="1"/>
</dbReference>
<evidence type="ECO:0000256" key="1">
    <source>
        <dbReference type="ARBA" id="ARBA00004479"/>
    </source>
</evidence>
<keyword evidence="4" id="KW-0732">Signal</keyword>
<evidence type="ECO:0000256" key="7">
    <source>
        <dbReference type="ARBA" id="ARBA00023136"/>
    </source>
</evidence>
<dbReference type="OrthoDB" id="6084143at2759"/>
<dbReference type="Gene3D" id="2.60.40.10">
    <property type="entry name" value="Immunoglobulins"/>
    <property type="match status" value="2"/>
</dbReference>
<keyword evidence="7 10" id="KW-0472">Membrane</keyword>
<evidence type="ECO:0000256" key="3">
    <source>
        <dbReference type="ARBA" id="ARBA00022692"/>
    </source>
</evidence>
<feature type="domain" description="Fibronectin type-III" evidence="11">
    <location>
        <begin position="537"/>
        <end position="645"/>
    </location>
</feature>
<organism evidence="12 13">
    <name type="scientific">Crassostrea virginica</name>
    <name type="common">Eastern oyster</name>
    <dbReference type="NCBI Taxonomy" id="6565"/>
    <lineage>
        <taxon>Eukaryota</taxon>
        <taxon>Metazoa</taxon>
        <taxon>Spiralia</taxon>
        <taxon>Lophotrochozoa</taxon>
        <taxon>Mollusca</taxon>
        <taxon>Bivalvia</taxon>
        <taxon>Autobranchia</taxon>
        <taxon>Pteriomorphia</taxon>
        <taxon>Ostreida</taxon>
        <taxon>Ostreoidea</taxon>
        <taxon>Ostreidae</taxon>
        <taxon>Crassostrea</taxon>
    </lineage>
</organism>
<evidence type="ECO:0000256" key="5">
    <source>
        <dbReference type="ARBA" id="ARBA00022737"/>
    </source>
</evidence>
<keyword evidence="9" id="KW-0325">Glycoprotein</keyword>
<dbReference type="PROSITE" id="PS50853">
    <property type="entry name" value="FN3"/>
    <property type="match status" value="1"/>
</dbReference>
<dbReference type="AlphaFoldDB" id="A0A8B8CHS3"/>
<gene>
    <name evidence="13 14" type="primary">LOC111119467</name>
</gene>
<dbReference type="InterPro" id="IPR013783">
    <property type="entry name" value="Ig-like_fold"/>
</dbReference>
<evidence type="ECO:0000256" key="10">
    <source>
        <dbReference type="SAM" id="Phobius"/>
    </source>
</evidence>
<evidence type="ECO:0000313" key="14">
    <source>
        <dbReference type="RefSeq" id="XP_022315369.1"/>
    </source>
</evidence>
<keyword evidence="12" id="KW-1185">Reference proteome</keyword>
<evidence type="ECO:0000256" key="9">
    <source>
        <dbReference type="ARBA" id="ARBA00023180"/>
    </source>
</evidence>
<feature type="transmembrane region" description="Helical" evidence="10">
    <location>
        <begin position="651"/>
        <end position="673"/>
    </location>
</feature>
<protein>
    <submittedName>
        <fullName evidence="13 14">Uncharacterized protein LOC111119467 isoform X1</fullName>
    </submittedName>
</protein>
<comment type="subcellular location">
    <subcellularLocation>
        <location evidence="1">Membrane</location>
        <topology evidence="1">Single-pass type I membrane protein</topology>
    </subcellularLocation>
</comment>
<dbReference type="Pfam" id="PF00041">
    <property type="entry name" value="fn3"/>
    <property type="match status" value="1"/>
</dbReference>
<keyword evidence="5" id="KW-0677">Repeat</keyword>
<keyword evidence="3 10" id="KW-0812">Transmembrane</keyword>
<name>A0A8B8CHS3_CRAVI</name>
<dbReference type="PANTHER" id="PTHR48423:SF1">
    <property type="entry name" value="INTERLEUKIN-27 RECEPTOR SUBUNIT ALPHA"/>
    <property type="match status" value="1"/>
</dbReference>
<dbReference type="KEGG" id="cvn:111119467"/>
<dbReference type="InterPro" id="IPR052672">
    <property type="entry name" value="Type1_Cytokine_Rcpt_Type2"/>
</dbReference>
<sequence length="1001" mass="112932">MFNVFDFMMMLERILFATVFLSLTIHGFFTDEKGKGEIVPSDPNVLVNEILELNCTVYIHTGFNVSMLYWEIPNGQSVSERHLFTLNEQTLQFRRKVTSVREEGLYLCKAIDGNSTEIINSSYVLIEYEAIRNVTNTTCILYDRREEFSCYWDLGEYHHPESLSISASVSMDNNDQNLIPCPLLNIENDPTDRNVRVQCTWTPADGQIHSAIKIVVIDIWNQRFDVPSRRYSRYYETREITKYEPTDFVKVIKQTGCTCVHITWSRPLGVLDISTLLTLKSEWTTTLKVFEVIHTTSHTECHLVPASDYVIHVQVKPWKGQYYSDKKSQSFLTCSIAPAMAVPVFRSGWTSSECYDSVLRDITVYWKKIPRKFQNGQLTKYLLTSGDIYEEINANSSSAELSIPCKENLYFNISACNTEGCSPNSTLTIPYHDDQLAPKTLIVEQINTSAIELTWSGVKDQAGVDIVWCEAKSTTFTCQDEISMMNIKVDGNNVVLQQSAIDRTLSNVIFGVAVLDVKNVSSGIRWQDYCKYWKDLEPKKIMDVTLLSDPPENSLTVSWSPVTCDTKTEKNAYIHSYIVIYCKLDSQNNCKGEESSTRVLASGLPQQTIQKLDPDNNYGIWVQASSLSKDGPKSAMLTGRPTNNDLSSDTLVGITAASLFVFILVLSGVVFIVRNIKRKLGLDEQFPIHIPRMDSRDGVATVDGYIHVSQSQTYVNDSSENLELYHTTGRDNSTFDDCQLNYMTNSRYALKINPNGNIQLMKTKTYSTFDESEIKEQKKDIPPEQKLPPGYTRATPVITNLEDPVESSDIDNTITCNKHLALESGIHPSNQVIQTGEDPTKDKDKPFELKSLSIDEHISQDCGYVSNSASVWDRSDSGDFAVSSLPSCVKFPSDEYCHRDQQEIGSDISECTTFGHIKQQFVTNDISGTAHPSDSVFMSSDYVPCKAFEYYAYDHLGLNKDLKNDFQNNVNNNYLDSKVEEGNSNTGVYVSHSSALNFSGN</sequence>
<dbReference type="RefSeq" id="XP_022315368.1">
    <property type="nucleotide sequence ID" value="XM_022459660.1"/>
</dbReference>
<dbReference type="InterPro" id="IPR003961">
    <property type="entry name" value="FN3_dom"/>
</dbReference>
<dbReference type="GeneID" id="111119467"/>
<evidence type="ECO:0000256" key="6">
    <source>
        <dbReference type="ARBA" id="ARBA00022989"/>
    </source>
</evidence>
<accession>A0A8B8CHS3</accession>
<comment type="similarity">
    <text evidence="2">Belongs to the type I cytokine receptor family. Type 2 subfamily.</text>
</comment>